<feature type="binding site" evidence="2">
    <location>
        <position position="81"/>
    </location>
    <ligand>
        <name>Mg(2+)</name>
        <dbReference type="ChEBI" id="CHEBI:18420"/>
        <label>3</label>
    </ligand>
</feature>
<dbReference type="InterPro" id="IPR036676">
    <property type="entry name" value="PurM-like_C_sf"/>
</dbReference>
<feature type="binding site" evidence="2">
    <location>
        <position position="334"/>
    </location>
    <ligand>
        <name>substrate</name>
    </ligand>
</feature>
<comment type="similarity">
    <text evidence="2">Belongs to the thiamine-monophosphate kinase family.</text>
</comment>
<feature type="domain" description="PurM-like C-terminal" evidence="4">
    <location>
        <begin position="159"/>
        <end position="313"/>
    </location>
</feature>
<dbReference type="InterPro" id="IPR006283">
    <property type="entry name" value="ThiL-like"/>
</dbReference>
<feature type="binding site" evidence="2">
    <location>
        <position position="226"/>
    </location>
    <ligand>
        <name>ATP</name>
        <dbReference type="ChEBI" id="CHEBI:30616"/>
    </ligand>
</feature>
<dbReference type="SUPFAM" id="SSF55326">
    <property type="entry name" value="PurM N-terminal domain-like"/>
    <property type="match status" value="1"/>
</dbReference>
<feature type="binding site" evidence="2">
    <location>
        <position position="50"/>
    </location>
    <ligand>
        <name>Mg(2+)</name>
        <dbReference type="ChEBI" id="CHEBI:18420"/>
        <label>4</label>
    </ligand>
</feature>
<feature type="binding site" evidence="2">
    <location>
        <position position="51"/>
    </location>
    <ligand>
        <name>Mg(2+)</name>
        <dbReference type="ChEBI" id="CHEBI:18420"/>
        <label>1</label>
    </ligand>
</feature>
<evidence type="ECO:0000313" key="5">
    <source>
        <dbReference type="EMBL" id="CAH2031766.1"/>
    </source>
</evidence>
<keyword evidence="2" id="KW-0547">Nucleotide-binding</keyword>
<feature type="binding site" evidence="2">
    <location>
        <position position="35"/>
    </location>
    <ligand>
        <name>Mg(2+)</name>
        <dbReference type="ChEBI" id="CHEBI:18420"/>
        <label>4</label>
    </ligand>
</feature>
<dbReference type="GO" id="GO:0009030">
    <property type="term" value="F:thiamine-phosphate kinase activity"/>
    <property type="evidence" value="ECO:0007669"/>
    <property type="project" value="UniProtKB-EC"/>
</dbReference>
<dbReference type="SUPFAM" id="SSF56042">
    <property type="entry name" value="PurM C-terminal domain-like"/>
    <property type="match status" value="1"/>
</dbReference>
<evidence type="ECO:0000256" key="2">
    <source>
        <dbReference type="HAMAP-Rule" id="MF_02128"/>
    </source>
</evidence>
<feature type="binding site" evidence="2">
    <location>
        <position position="81"/>
    </location>
    <ligand>
        <name>Mg(2+)</name>
        <dbReference type="ChEBI" id="CHEBI:18420"/>
        <label>4</label>
    </ligand>
</feature>
<reference evidence="5 6" key="1">
    <citation type="submission" date="2022-03" db="EMBL/GenBank/DDBJ databases">
        <authorList>
            <person name="Koch H."/>
        </authorList>
    </citation>
    <scope>NUCLEOTIDE SEQUENCE [LARGE SCALE GENOMIC DNA]</scope>
    <source>
        <strain evidence="5 6">G1</strain>
    </source>
</reference>
<keyword evidence="2" id="KW-0460">Magnesium</keyword>
<keyword evidence="1 2" id="KW-0784">Thiamine biosynthesis</keyword>
<organism evidence="5 6">
    <name type="scientific">Trichlorobacter ammonificans</name>
    <dbReference type="NCBI Taxonomy" id="2916410"/>
    <lineage>
        <taxon>Bacteria</taxon>
        <taxon>Pseudomonadati</taxon>
        <taxon>Thermodesulfobacteriota</taxon>
        <taxon>Desulfuromonadia</taxon>
        <taxon>Geobacterales</taxon>
        <taxon>Geobacteraceae</taxon>
        <taxon>Trichlorobacter</taxon>
    </lineage>
</organism>
<keyword evidence="2" id="KW-0067">ATP-binding</keyword>
<feature type="binding site" evidence="2">
    <location>
        <position position="129"/>
    </location>
    <ligand>
        <name>Mg(2+)</name>
        <dbReference type="ChEBI" id="CHEBI:18420"/>
        <label>1</label>
    </ligand>
</feature>
<dbReference type="Proteomes" id="UP001295463">
    <property type="component" value="Chromosome"/>
</dbReference>
<dbReference type="InterPro" id="IPR016188">
    <property type="entry name" value="PurM-like_N"/>
</dbReference>
<keyword evidence="6" id="KW-1185">Reference proteome</keyword>
<accession>A0ABM9D969</accession>
<sequence>MYGSSLSTLGEFGLIDLIRTRFPQPSPPELGIGDDAALLVPAPGRQLAVSTDLLAEGVHFDRSCGPDRLLGRKSLAVNLSDLAAMGAVPRWFFLSLALPAGFPLAGIEAILDGLAEQATDHGCLLAGGDTCGSKSGLVISVTIMGEQVPELLVTRSGARPGDDIWVSGTLGDAALGLTILMQNHTGLADGSAAEFVVSRHLDPTPRCRLGQRLAESGLISAMIDISDGLLADLGHVCRQSGCGAEVWLKELPRSPAFEELAGVFPDYPWHLAAAGGEDYELCFTAAPEQRAAIAGVGKNTGIPLTVVGKVTRSFGRVQAIMPDGSLFQPPASGYTHF</sequence>
<dbReference type="Gene3D" id="3.90.650.10">
    <property type="entry name" value="PurM-like C-terminal domain"/>
    <property type="match status" value="1"/>
</dbReference>
<comment type="catalytic activity">
    <reaction evidence="2">
        <text>thiamine phosphate + ATP = thiamine diphosphate + ADP</text>
        <dbReference type="Rhea" id="RHEA:15913"/>
        <dbReference type="ChEBI" id="CHEBI:30616"/>
        <dbReference type="ChEBI" id="CHEBI:37575"/>
        <dbReference type="ChEBI" id="CHEBI:58937"/>
        <dbReference type="ChEBI" id="CHEBI:456216"/>
        <dbReference type="EC" id="2.7.4.16"/>
    </reaction>
</comment>
<feature type="binding site" evidence="2">
    <location>
        <position position="81"/>
    </location>
    <ligand>
        <name>Mg(2+)</name>
        <dbReference type="ChEBI" id="CHEBI:18420"/>
        <label>2</label>
    </ligand>
</feature>
<feature type="binding site" evidence="2">
    <location>
        <position position="52"/>
    </location>
    <ligand>
        <name>Mg(2+)</name>
        <dbReference type="ChEBI" id="CHEBI:18420"/>
        <label>1</label>
    </ligand>
</feature>
<feature type="binding site" evidence="2">
    <location>
        <position position="52"/>
    </location>
    <ligand>
        <name>Mg(2+)</name>
        <dbReference type="ChEBI" id="CHEBI:18420"/>
        <label>2</label>
    </ligand>
</feature>
<feature type="binding site" evidence="2">
    <location>
        <position position="277"/>
    </location>
    <ligand>
        <name>substrate</name>
    </ligand>
</feature>
<comment type="pathway">
    <text evidence="2">Cofactor biosynthesis; thiamine diphosphate biosynthesis; thiamine diphosphate from thiamine phosphate: step 1/1.</text>
</comment>
<dbReference type="PIRSF" id="PIRSF005303">
    <property type="entry name" value="Thiam_monoph_kin"/>
    <property type="match status" value="1"/>
</dbReference>
<dbReference type="PANTHER" id="PTHR30270:SF0">
    <property type="entry name" value="THIAMINE-MONOPHOSPHATE KINASE"/>
    <property type="match status" value="1"/>
</dbReference>
<feature type="binding site" evidence="2">
    <location>
        <position position="224"/>
    </location>
    <ligand>
        <name>Mg(2+)</name>
        <dbReference type="ChEBI" id="CHEBI:18420"/>
        <label>3</label>
    </ligand>
</feature>
<feature type="domain" description="PurM-like N-terminal" evidence="3">
    <location>
        <begin position="33"/>
        <end position="146"/>
    </location>
</feature>
<dbReference type="Pfam" id="PF02769">
    <property type="entry name" value="AIRS_C"/>
    <property type="match status" value="1"/>
</dbReference>
<keyword evidence="2 5" id="KW-0418">Kinase</keyword>
<gene>
    <name evidence="2 5" type="primary">thiL</name>
    <name evidence="5" type="ORF">GEAMG1_1931</name>
</gene>
<evidence type="ECO:0000259" key="3">
    <source>
        <dbReference type="Pfam" id="PF00586"/>
    </source>
</evidence>
<evidence type="ECO:0000256" key="1">
    <source>
        <dbReference type="ARBA" id="ARBA00022977"/>
    </source>
</evidence>
<dbReference type="EMBL" id="OW150024">
    <property type="protein sequence ID" value="CAH2031766.1"/>
    <property type="molecule type" value="Genomic_DNA"/>
</dbReference>
<protein>
    <recommendedName>
        <fullName evidence="2">Thiamine-monophosphate kinase</fullName>
        <shortName evidence="2">TMP kinase</shortName>
        <shortName evidence="2">Thiamine-phosphate kinase</shortName>
        <ecNumber evidence="2">2.7.4.16</ecNumber>
    </recommendedName>
</protein>
<dbReference type="HAMAP" id="MF_02128">
    <property type="entry name" value="TMP_kinase"/>
    <property type="match status" value="1"/>
</dbReference>
<feature type="binding site" evidence="2">
    <location>
        <position position="35"/>
    </location>
    <ligand>
        <name>Mg(2+)</name>
        <dbReference type="ChEBI" id="CHEBI:18420"/>
        <label>3</label>
    </ligand>
</feature>
<feature type="binding site" evidence="2">
    <location>
        <position position="227"/>
    </location>
    <ligand>
        <name>Mg(2+)</name>
        <dbReference type="ChEBI" id="CHEBI:18420"/>
        <label>5</label>
    </ligand>
</feature>
<dbReference type="Pfam" id="PF00586">
    <property type="entry name" value="AIRS"/>
    <property type="match status" value="1"/>
</dbReference>
<dbReference type="InterPro" id="IPR036921">
    <property type="entry name" value="PurM-like_N_sf"/>
</dbReference>
<comment type="function">
    <text evidence="2">Catalyzes the ATP-dependent phosphorylation of thiamine-monophosphate (TMP) to form thiamine-pyrophosphate (TPP), the active form of vitamin B1.</text>
</comment>
<keyword evidence="2" id="KW-0479">Metal-binding</keyword>
<dbReference type="PANTHER" id="PTHR30270">
    <property type="entry name" value="THIAMINE-MONOPHOSPHATE KINASE"/>
    <property type="match status" value="1"/>
</dbReference>
<feature type="binding site" evidence="2">
    <location>
        <position position="155"/>
    </location>
    <ligand>
        <name>ATP</name>
        <dbReference type="ChEBI" id="CHEBI:30616"/>
    </ligand>
</feature>
<name>A0ABM9D969_9BACT</name>
<feature type="binding site" evidence="2">
    <location>
        <begin position="128"/>
        <end position="129"/>
    </location>
    <ligand>
        <name>ATP</name>
        <dbReference type="ChEBI" id="CHEBI:30616"/>
    </ligand>
</feature>
<evidence type="ECO:0000259" key="4">
    <source>
        <dbReference type="Pfam" id="PF02769"/>
    </source>
</evidence>
<comment type="miscellaneous">
    <text evidence="2">Reaction mechanism of ThiL seems to utilize a direct, inline transfer of the gamma-phosphate of ATP to TMP rather than a phosphorylated enzyme intermediate.</text>
</comment>
<dbReference type="Gene3D" id="3.30.1330.10">
    <property type="entry name" value="PurM-like, N-terminal domain"/>
    <property type="match status" value="1"/>
</dbReference>
<keyword evidence="2 5" id="KW-0808">Transferase</keyword>
<comment type="caution">
    <text evidence="2">Lacks conserved residue(s) required for the propagation of feature annotation.</text>
</comment>
<proteinExistence type="inferred from homology"/>
<dbReference type="NCBIfam" id="TIGR01379">
    <property type="entry name" value="thiL"/>
    <property type="match status" value="1"/>
</dbReference>
<dbReference type="InterPro" id="IPR010918">
    <property type="entry name" value="PurM-like_C_dom"/>
</dbReference>
<evidence type="ECO:0000313" key="6">
    <source>
        <dbReference type="Proteomes" id="UP001295463"/>
    </source>
</evidence>
<feature type="binding site" evidence="2">
    <location>
        <position position="59"/>
    </location>
    <ligand>
        <name>substrate</name>
    </ligand>
</feature>
<dbReference type="CDD" id="cd02194">
    <property type="entry name" value="ThiL"/>
    <property type="match status" value="1"/>
</dbReference>
<dbReference type="RefSeq" id="WP_305732563.1">
    <property type="nucleotide sequence ID" value="NZ_OW150024.1"/>
</dbReference>
<dbReference type="EC" id="2.7.4.16" evidence="2"/>